<protein>
    <submittedName>
        <fullName evidence="3">RsiV family protein</fullName>
    </submittedName>
</protein>
<dbReference type="Gene3D" id="3.90.640.20">
    <property type="entry name" value="Heat-shock cognate protein, ATPase"/>
    <property type="match status" value="1"/>
</dbReference>
<evidence type="ECO:0000259" key="2">
    <source>
        <dbReference type="Pfam" id="PF11738"/>
    </source>
</evidence>
<comment type="caution">
    <text evidence="3">The sequence shown here is derived from an EMBL/GenBank/DDBJ whole genome shotgun (WGS) entry which is preliminary data.</text>
</comment>
<dbReference type="EMBL" id="JBBNFP010000003">
    <property type="protein sequence ID" value="MEQ2485768.1"/>
    <property type="molecule type" value="Genomic_DNA"/>
</dbReference>
<feature type="domain" description="DUF3298" evidence="2">
    <location>
        <begin position="197"/>
        <end position="273"/>
    </location>
</feature>
<dbReference type="InterPro" id="IPR037126">
    <property type="entry name" value="PdaC/RsiV-like_sf"/>
</dbReference>
<evidence type="ECO:0000313" key="4">
    <source>
        <dbReference type="Proteomes" id="UP001487296"/>
    </source>
</evidence>
<keyword evidence="1" id="KW-0732">Signal</keyword>
<evidence type="ECO:0000256" key="1">
    <source>
        <dbReference type="SAM" id="SignalP"/>
    </source>
</evidence>
<feature type="signal peptide" evidence="1">
    <location>
        <begin position="1"/>
        <end position="21"/>
    </location>
</feature>
<keyword evidence="4" id="KW-1185">Reference proteome</keyword>
<dbReference type="Proteomes" id="UP001487296">
    <property type="component" value="Unassembled WGS sequence"/>
</dbReference>
<dbReference type="RefSeq" id="WP_215758761.1">
    <property type="nucleotide sequence ID" value="NZ_JAHKBE010000002.1"/>
</dbReference>
<dbReference type="PROSITE" id="PS51257">
    <property type="entry name" value="PROKAR_LIPOPROTEIN"/>
    <property type="match status" value="1"/>
</dbReference>
<feature type="chain" id="PRO_5046396108" evidence="1">
    <location>
        <begin position="22"/>
        <end position="285"/>
    </location>
</feature>
<dbReference type="Gene3D" id="3.30.565.40">
    <property type="entry name" value="Fervidobacterium nodosum Rt17-B1 like"/>
    <property type="match status" value="1"/>
</dbReference>
<organism evidence="3 4">
    <name type="scientific">Hallella faecis</name>
    <dbReference type="NCBI Taxonomy" id="2841596"/>
    <lineage>
        <taxon>Bacteria</taxon>
        <taxon>Pseudomonadati</taxon>
        <taxon>Bacteroidota</taxon>
        <taxon>Bacteroidia</taxon>
        <taxon>Bacteroidales</taxon>
        <taxon>Prevotellaceae</taxon>
        <taxon>Hallella</taxon>
    </lineage>
</organism>
<proteinExistence type="predicted"/>
<evidence type="ECO:0000313" key="3">
    <source>
        <dbReference type="EMBL" id="MEQ2485768.1"/>
    </source>
</evidence>
<dbReference type="Pfam" id="PF11738">
    <property type="entry name" value="DUF3298"/>
    <property type="match status" value="1"/>
</dbReference>
<gene>
    <name evidence="3" type="ORF">AAAT34_01710</name>
</gene>
<name>A0ABV1FMZ4_9BACT</name>
<reference evidence="3 4" key="1">
    <citation type="submission" date="2024-04" db="EMBL/GenBank/DDBJ databases">
        <title>Human intestinal bacterial collection.</title>
        <authorList>
            <person name="Pauvert C."/>
            <person name="Hitch T.C.A."/>
            <person name="Clavel T."/>
        </authorList>
    </citation>
    <scope>NUCLEOTIDE SEQUENCE [LARGE SCALE GENOMIC DNA]</scope>
    <source>
        <strain evidence="3 4">CLA-AA-H145</strain>
    </source>
</reference>
<dbReference type="InterPro" id="IPR021729">
    <property type="entry name" value="DUF3298"/>
</dbReference>
<sequence>MKKIIFSLTLLLMVLASCQYKGGAGSGSAVLSFDSLVIDSTVRLNPNSEQPNGHLALHLIYAKPQSNSDAAAKAANLLNDSLLRSGLLLPDFAEGVTPPQTQTEAPSVYMTKGAHQFAEGFFKMYLADYKDLYRDDQESAPSYNRSYTVFTHVEQGADSIVNYLADTYFYGGGAHGQAATWARNFNARTGAIVHLTDVLRPGYERPLTSMIVAKLARQFKVRNLKQLQDSLTVFAWTGPYIPDNYIINEKGITFIYNPDEIAAHVMGEIRVTFSNKQLSKLLRKK</sequence>
<accession>A0ABV1FMZ4</accession>